<accession>A0ABD1TP37</accession>
<sequence length="106" mass="11462">MVQIKLGMDVSIHQIYLPILNSHHSTQMSCTTACRLVTIHACATLDANSPSHLVATSSSHSSISENFKAPQLLQQCIRAKCATKMPNSTFTRGTAAGGAKHHQFED</sequence>
<proteinExistence type="predicted"/>
<reference evidence="2" key="1">
    <citation type="submission" date="2024-07" db="EMBL/GenBank/DDBJ databases">
        <title>Two chromosome-level genome assemblies of Korean endemic species Abeliophyllum distichum and Forsythia ovata (Oleaceae).</title>
        <authorList>
            <person name="Jang H."/>
        </authorList>
    </citation>
    <scope>NUCLEOTIDE SEQUENCE [LARGE SCALE GENOMIC DNA]</scope>
</reference>
<dbReference type="Proteomes" id="UP001604277">
    <property type="component" value="Unassembled WGS sequence"/>
</dbReference>
<protein>
    <submittedName>
        <fullName evidence="1">Uncharacterized protein</fullName>
    </submittedName>
</protein>
<dbReference type="AlphaFoldDB" id="A0ABD1TP37"/>
<keyword evidence="2" id="KW-1185">Reference proteome</keyword>
<gene>
    <name evidence="1" type="ORF">Fot_28472</name>
</gene>
<name>A0ABD1TP37_9LAMI</name>
<comment type="caution">
    <text evidence="1">The sequence shown here is derived from an EMBL/GenBank/DDBJ whole genome shotgun (WGS) entry which is preliminary data.</text>
</comment>
<organism evidence="1 2">
    <name type="scientific">Forsythia ovata</name>
    <dbReference type="NCBI Taxonomy" id="205694"/>
    <lineage>
        <taxon>Eukaryota</taxon>
        <taxon>Viridiplantae</taxon>
        <taxon>Streptophyta</taxon>
        <taxon>Embryophyta</taxon>
        <taxon>Tracheophyta</taxon>
        <taxon>Spermatophyta</taxon>
        <taxon>Magnoliopsida</taxon>
        <taxon>eudicotyledons</taxon>
        <taxon>Gunneridae</taxon>
        <taxon>Pentapetalae</taxon>
        <taxon>asterids</taxon>
        <taxon>lamiids</taxon>
        <taxon>Lamiales</taxon>
        <taxon>Oleaceae</taxon>
        <taxon>Forsythieae</taxon>
        <taxon>Forsythia</taxon>
    </lineage>
</organism>
<evidence type="ECO:0000313" key="2">
    <source>
        <dbReference type="Proteomes" id="UP001604277"/>
    </source>
</evidence>
<evidence type="ECO:0000313" key="1">
    <source>
        <dbReference type="EMBL" id="KAL2514501.1"/>
    </source>
</evidence>
<dbReference type="EMBL" id="JBFOLJ010000008">
    <property type="protein sequence ID" value="KAL2514501.1"/>
    <property type="molecule type" value="Genomic_DNA"/>
</dbReference>